<evidence type="ECO:0000256" key="1">
    <source>
        <dbReference type="SAM" id="MobiDB-lite"/>
    </source>
</evidence>
<gene>
    <name evidence="2" type="ORF">BDV36DRAFT_117895</name>
</gene>
<evidence type="ECO:0000313" key="2">
    <source>
        <dbReference type="EMBL" id="KAE8410527.1"/>
    </source>
</evidence>
<dbReference type="EMBL" id="ML735935">
    <property type="protein sequence ID" value="KAE8410527.1"/>
    <property type="molecule type" value="Genomic_DNA"/>
</dbReference>
<accession>A0ABQ6W067</accession>
<name>A0ABQ6W067_9EURO</name>
<feature type="region of interest" description="Disordered" evidence="1">
    <location>
        <begin position="52"/>
        <end position="95"/>
    </location>
</feature>
<dbReference type="Proteomes" id="UP000325395">
    <property type="component" value="Unassembled WGS sequence"/>
</dbReference>
<sequence length="95" mass="11025">MQFSPYLYSTYSTSPGTCDFETIPRRVYAGIRVVRARREELPEGWLQPRRSGRIKALPRTREELAKKRSQPRRSKRIKALLKKEREASGGTSKSN</sequence>
<organism evidence="2 3">
    <name type="scientific">Aspergillus pseudocaelatus</name>
    <dbReference type="NCBI Taxonomy" id="1825620"/>
    <lineage>
        <taxon>Eukaryota</taxon>
        <taxon>Fungi</taxon>
        <taxon>Dikarya</taxon>
        <taxon>Ascomycota</taxon>
        <taxon>Pezizomycotina</taxon>
        <taxon>Eurotiomycetes</taxon>
        <taxon>Eurotiomycetidae</taxon>
        <taxon>Eurotiales</taxon>
        <taxon>Aspergillaceae</taxon>
        <taxon>Aspergillus</taxon>
        <taxon>Aspergillus subgen. Circumdati</taxon>
    </lineage>
</organism>
<protein>
    <submittedName>
        <fullName evidence="2">Uncharacterized protein</fullName>
    </submittedName>
</protein>
<proteinExistence type="predicted"/>
<evidence type="ECO:0000313" key="3">
    <source>
        <dbReference type="Proteomes" id="UP000325395"/>
    </source>
</evidence>
<keyword evidence="3" id="KW-1185">Reference proteome</keyword>
<feature type="compositionally biased region" description="Basic residues" evidence="1">
    <location>
        <begin position="67"/>
        <end position="80"/>
    </location>
</feature>
<reference evidence="2 3" key="1">
    <citation type="submission" date="2019-04" db="EMBL/GenBank/DDBJ databases">
        <authorList>
            <consortium name="DOE Joint Genome Institute"/>
            <person name="Mondo S."/>
            <person name="Kjaerbolling I."/>
            <person name="Vesth T."/>
            <person name="Frisvad J.C."/>
            <person name="Nybo J.L."/>
            <person name="Theobald S."/>
            <person name="Kildgaard S."/>
            <person name="Isbrandt T."/>
            <person name="Kuo A."/>
            <person name="Sato A."/>
            <person name="Lyhne E.K."/>
            <person name="Kogle M.E."/>
            <person name="Wiebenga A."/>
            <person name="Kun R.S."/>
            <person name="Lubbers R.J."/>
            <person name="Makela M.R."/>
            <person name="Barry K."/>
            <person name="Chovatia M."/>
            <person name="Clum A."/>
            <person name="Daum C."/>
            <person name="Haridas S."/>
            <person name="He G."/>
            <person name="LaButti K."/>
            <person name="Lipzen A."/>
            <person name="Riley R."/>
            <person name="Salamov A."/>
            <person name="Simmons B.A."/>
            <person name="Magnuson J.K."/>
            <person name="Henrissat B."/>
            <person name="Mortensen U.H."/>
            <person name="Larsen T.O."/>
            <person name="Devries R.P."/>
            <person name="Grigoriev I.V."/>
            <person name="Machida M."/>
            <person name="Baker S.E."/>
            <person name="Andersen M.R."/>
            <person name="Cantor M.N."/>
            <person name="Hua S.X."/>
        </authorList>
    </citation>
    <scope>NUCLEOTIDE SEQUENCE [LARGE SCALE GENOMIC DNA]</scope>
    <source>
        <strain evidence="2 3">CBS 117616</strain>
    </source>
</reference>